<evidence type="ECO:0000256" key="6">
    <source>
        <dbReference type="PROSITE-ProRule" id="PRU10133"/>
    </source>
</evidence>
<dbReference type="Pfam" id="PF00179">
    <property type="entry name" value="UQ_con"/>
    <property type="match status" value="1"/>
</dbReference>
<feature type="domain" description="UBC core" evidence="8">
    <location>
        <begin position="8"/>
        <end position="154"/>
    </location>
</feature>
<dbReference type="RefSeq" id="XP_030378994.1">
    <property type="nucleotide sequence ID" value="XM_030523134.1"/>
</dbReference>
<keyword evidence="5 7" id="KW-0067">ATP-binding</keyword>
<dbReference type="GO" id="GO:0005524">
    <property type="term" value="F:ATP binding"/>
    <property type="evidence" value="ECO:0007669"/>
    <property type="project" value="UniProtKB-UniRule"/>
</dbReference>
<dbReference type="InterPro" id="IPR016135">
    <property type="entry name" value="UBQ-conjugating_enzyme/RWD"/>
</dbReference>
<dbReference type="InterPro" id="IPR023313">
    <property type="entry name" value="UBQ-conjugating_AS"/>
</dbReference>
<accession>A0A6J2TSD8</accession>
<reference evidence="10" key="1">
    <citation type="submission" date="2025-08" db="UniProtKB">
        <authorList>
            <consortium name="RefSeq"/>
        </authorList>
    </citation>
    <scope>IDENTIFICATION</scope>
    <source>
        <strain evidence="10">11010-0011.00</strain>
        <tissue evidence="10">Whole body</tissue>
    </source>
</reference>
<dbReference type="CDD" id="cd23790">
    <property type="entry name" value="UBCc_UBE2A_2B"/>
    <property type="match status" value="1"/>
</dbReference>
<evidence type="ECO:0000259" key="8">
    <source>
        <dbReference type="PROSITE" id="PS50127"/>
    </source>
</evidence>
<evidence type="ECO:0000256" key="5">
    <source>
        <dbReference type="ARBA" id="ARBA00022840"/>
    </source>
</evidence>
<dbReference type="FunFam" id="3.10.110.10:FF:000004">
    <property type="entry name" value="Ubiquitin-conjugating enzyme E2 A"/>
    <property type="match status" value="1"/>
</dbReference>
<keyword evidence="3 7" id="KW-0547">Nucleotide-binding</keyword>
<evidence type="ECO:0000256" key="1">
    <source>
        <dbReference type="ARBA" id="ARBA00012486"/>
    </source>
</evidence>
<evidence type="ECO:0000313" key="9">
    <source>
        <dbReference type="Proteomes" id="UP000504634"/>
    </source>
</evidence>
<dbReference type="AlphaFoldDB" id="A0A6J2TSD8"/>
<dbReference type="GO" id="GO:0006281">
    <property type="term" value="P:DNA repair"/>
    <property type="evidence" value="ECO:0007669"/>
    <property type="project" value="UniProtKB-ARBA"/>
</dbReference>
<comment type="similarity">
    <text evidence="7">Belongs to the ubiquitin-conjugating enzyme family.</text>
</comment>
<dbReference type="PROSITE" id="PS00183">
    <property type="entry name" value="UBC_1"/>
    <property type="match status" value="1"/>
</dbReference>
<dbReference type="Gene3D" id="3.10.110.10">
    <property type="entry name" value="Ubiquitin Conjugating Enzyme"/>
    <property type="match status" value="1"/>
</dbReference>
<dbReference type="InterPro" id="IPR000608">
    <property type="entry name" value="UBC"/>
</dbReference>
<dbReference type="OrthoDB" id="9984419at2759"/>
<keyword evidence="4 7" id="KW-0833">Ubl conjugation pathway</keyword>
<evidence type="ECO:0000256" key="3">
    <source>
        <dbReference type="ARBA" id="ARBA00022741"/>
    </source>
</evidence>
<sequence length="155" mass="17659">MGFQMTSPARRRLMRDFKRLQDDPPTGVSGAPNENNIMMWNAVIFGPNETPFEDGTFKLVIEFTEEYPNKPPHVRFISKIFHPNVYADGGICLDILQGRWSPTYDVSSILTSIQSLLCDPNPNSPANSTAAQLFKENRREYEKRVRACVEQSFAE</sequence>
<gene>
    <name evidence="10" type="primary">LOC115627463</name>
</gene>
<feature type="active site" description="Glycyl thioester intermediate" evidence="6">
    <location>
        <position position="92"/>
    </location>
</feature>
<dbReference type="PROSITE" id="PS50127">
    <property type="entry name" value="UBC_2"/>
    <property type="match status" value="1"/>
</dbReference>
<dbReference type="EC" id="2.3.2.23" evidence="1"/>
<dbReference type="Proteomes" id="UP000504634">
    <property type="component" value="Unplaced"/>
</dbReference>
<name>A0A6J2TSD8_DROLE</name>
<keyword evidence="2" id="KW-0808">Transferase</keyword>
<dbReference type="GeneID" id="115627463"/>
<protein>
    <recommendedName>
        <fullName evidence="1">E2 ubiquitin-conjugating enzyme</fullName>
        <ecNumber evidence="1">2.3.2.23</ecNumber>
    </recommendedName>
</protein>
<evidence type="ECO:0000256" key="4">
    <source>
        <dbReference type="ARBA" id="ARBA00022786"/>
    </source>
</evidence>
<organism evidence="9 10">
    <name type="scientific">Drosophila lebanonensis</name>
    <name type="common">Fruit fly</name>
    <name type="synonym">Scaptodrosophila lebanonensis</name>
    <dbReference type="NCBI Taxonomy" id="7225"/>
    <lineage>
        <taxon>Eukaryota</taxon>
        <taxon>Metazoa</taxon>
        <taxon>Ecdysozoa</taxon>
        <taxon>Arthropoda</taxon>
        <taxon>Hexapoda</taxon>
        <taxon>Insecta</taxon>
        <taxon>Pterygota</taxon>
        <taxon>Neoptera</taxon>
        <taxon>Endopterygota</taxon>
        <taxon>Diptera</taxon>
        <taxon>Brachycera</taxon>
        <taxon>Muscomorpha</taxon>
        <taxon>Ephydroidea</taxon>
        <taxon>Drosophilidae</taxon>
        <taxon>Scaptodrosophila</taxon>
    </lineage>
</organism>
<evidence type="ECO:0000313" key="10">
    <source>
        <dbReference type="RefSeq" id="XP_030378994.1"/>
    </source>
</evidence>
<dbReference type="PANTHER" id="PTHR24067">
    <property type="entry name" value="UBIQUITIN-CONJUGATING ENZYME E2"/>
    <property type="match status" value="1"/>
</dbReference>
<dbReference type="InterPro" id="IPR050113">
    <property type="entry name" value="Ub_conjugating_enzyme"/>
</dbReference>
<evidence type="ECO:0000256" key="2">
    <source>
        <dbReference type="ARBA" id="ARBA00022679"/>
    </source>
</evidence>
<evidence type="ECO:0000256" key="7">
    <source>
        <dbReference type="RuleBase" id="RU362109"/>
    </source>
</evidence>
<dbReference type="SMART" id="SM00212">
    <property type="entry name" value="UBCc"/>
    <property type="match status" value="1"/>
</dbReference>
<dbReference type="GO" id="GO:0061631">
    <property type="term" value="F:ubiquitin conjugating enzyme activity"/>
    <property type="evidence" value="ECO:0007669"/>
    <property type="project" value="UniProtKB-EC"/>
</dbReference>
<dbReference type="SUPFAM" id="SSF54495">
    <property type="entry name" value="UBC-like"/>
    <property type="match status" value="1"/>
</dbReference>
<proteinExistence type="inferred from homology"/>
<keyword evidence="9" id="KW-1185">Reference proteome</keyword>